<protein>
    <submittedName>
        <fullName evidence="1">Uncharacterized protein</fullName>
    </submittedName>
</protein>
<accession>A0A0E9VKM3</accession>
<dbReference type="EMBL" id="GBXM01029960">
    <property type="protein sequence ID" value="JAH78617.1"/>
    <property type="molecule type" value="Transcribed_RNA"/>
</dbReference>
<evidence type="ECO:0000313" key="1">
    <source>
        <dbReference type="EMBL" id="JAH78617.1"/>
    </source>
</evidence>
<reference evidence="1" key="2">
    <citation type="journal article" date="2015" name="Fish Shellfish Immunol.">
        <title>Early steps in the European eel (Anguilla anguilla)-Vibrio vulnificus interaction in the gills: Role of the RtxA13 toxin.</title>
        <authorList>
            <person name="Callol A."/>
            <person name="Pajuelo D."/>
            <person name="Ebbesson L."/>
            <person name="Teles M."/>
            <person name="MacKenzie S."/>
            <person name="Amaro C."/>
        </authorList>
    </citation>
    <scope>NUCLEOTIDE SEQUENCE</scope>
</reference>
<dbReference type="AlphaFoldDB" id="A0A0E9VKM3"/>
<sequence>MININKLLALVVGLCNLVEMEGSKATEN</sequence>
<proteinExistence type="predicted"/>
<organism evidence="1">
    <name type="scientific">Anguilla anguilla</name>
    <name type="common">European freshwater eel</name>
    <name type="synonym">Muraena anguilla</name>
    <dbReference type="NCBI Taxonomy" id="7936"/>
    <lineage>
        <taxon>Eukaryota</taxon>
        <taxon>Metazoa</taxon>
        <taxon>Chordata</taxon>
        <taxon>Craniata</taxon>
        <taxon>Vertebrata</taxon>
        <taxon>Euteleostomi</taxon>
        <taxon>Actinopterygii</taxon>
        <taxon>Neopterygii</taxon>
        <taxon>Teleostei</taxon>
        <taxon>Anguilliformes</taxon>
        <taxon>Anguillidae</taxon>
        <taxon>Anguilla</taxon>
    </lineage>
</organism>
<name>A0A0E9VKM3_ANGAN</name>
<reference evidence="1" key="1">
    <citation type="submission" date="2014-11" db="EMBL/GenBank/DDBJ databases">
        <authorList>
            <person name="Amaro Gonzalez C."/>
        </authorList>
    </citation>
    <scope>NUCLEOTIDE SEQUENCE</scope>
</reference>